<keyword evidence="4" id="KW-1185">Reference proteome</keyword>
<dbReference type="InterPro" id="IPR023393">
    <property type="entry name" value="START-like_dom_sf"/>
</dbReference>
<dbReference type="CDD" id="cd07817">
    <property type="entry name" value="SRPBCC_8"/>
    <property type="match status" value="1"/>
</dbReference>
<dbReference type="Gene3D" id="3.30.530.20">
    <property type="match status" value="1"/>
</dbReference>
<evidence type="ECO:0000256" key="1">
    <source>
        <dbReference type="ARBA" id="ARBA00008918"/>
    </source>
</evidence>
<evidence type="ECO:0000313" key="4">
    <source>
        <dbReference type="Proteomes" id="UP000469385"/>
    </source>
</evidence>
<dbReference type="Proteomes" id="UP000469385">
    <property type="component" value="Unassembled WGS sequence"/>
</dbReference>
<dbReference type="EMBL" id="WSEL01000009">
    <property type="protein sequence ID" value="MVQ31346.1"/>
    <property type="molecule type" value="Genomic_DNA"/>
</dbReference>
<dbReference type="AlphaFoldDB" id="A0A6N8IZI2"/>
<dbReference type="InterPro" id="IPR005031">
    <property type="entry name" value="COQ10_START"/>
</dbReference>
<comment type="caution">
    <text evidence="3">The sequence shown here is derived from an EMBL/GenBank/DDBJ whole genome shotgun (WGS) entry which is preliminary data.</text>
</comment>
<feature type="domain" description="Coenzyme Q-binding protein COQ10 START" evidence="2">
    <location>
        <begin position="46"/>
        <end position="162"/>
    </location>
</feature>
<comment type="similarity">
    <text evidence="1">Belongs to the ribosome association toxin RatA family.</text>
</comment>
<sequence>MQPHHPGLALLGLAALVGGGLYLSRQLRHGTGTPRRSSVEESIELAVPVSTAYNQWTQFEEFPRFMASVEHVEQVDDTHLHWRAVVAGRAKEWDSEITEQVPDQRIAWRSTSGTPNAGMVTFHRLGDNRTRVQLQMDYQPETRAEKAGAAVGAVKLAARGNLRRFKELVEARGMATGGWRGTVPAH</sequence>
<reference evidence="3 4" key="1">
    <citation type="submission" date="2019-12" db="EMBL/GenBank/DDBJ databases">
        <authorList>
            <person name="Huq M.A."/>
        </authorList>
    </citation>
    <scope>NUCLEOTIDE SEQUENCE [LARGE SCALE GENOMIC DNA]</scope>
    <source>
        <strain evidence="3 4">MAH-25</strain>
    </source>
</reference>
<organism evidence="3 4">
    <name type="scientific">Ramlibacter pinisoli</name>
    <dbReference type="NCBI Taxonomy" id="2682844"/>
    <lineage>
        <taxon>Bacteria</taxon>
        <taxon>Pseudomonadati</taxon>
        <taxon>Pseudomonadota</taxon>
        <taxon>Betaproteobacteria</taxon>
        <taxon>Burkholderiales</taxon>
        <taxon>Comamonadaceae</taxon>
        <taxon>Ramlibacter</taxon>
    </lineage>
</organism>
<proteinExistence type="inferred from homology"/>
<dbReference type="InterPro" id="IPR047137">
    <property type="entry name" value="ORF3"/>
</dbReference>
<name>A0A6N8IZI2_9BURK</name>
<evidence type="ECO:0000313" key="3">
    <source>
        <dbReference type="EMBL" id="MVQ31346.1"/>
    </source>
</evidence>
<accession>A0A6N8IZI2</accession>
<evidence type="ECO:0000259" key="2">
    <source>
        <dbReference type="Pfam" id="PF03364"/>
    </source>
</evidence>
<protein>
    <submittedName>
        <fullName evidence="3">Cyclase</fullName>
    </submittedName>
</protein>
<gene>
    <name evidence="3" type="ORF">GON04_17955</name>
</gene>
<dbReference type="PANTHER" id="PTHR33824:SF7">
    <property type="entry name" value="POLYKETIDE CYCLASE_DEHYDRASE AND LIPID TRANSPORT SUPERFAMILY PROTEIN"/>
    <property type="match status" value="1"/>
</dbReference>
<dbReference type="SUPFAM" id="SSF55961">
    <property type="entry name" value="Bet v1-like"/>
    <property type="match status" value="1"/>
</dbReference>
<dbReference type="PANTHER" id="PTHR33824">
    <property type="entry name" value="POLYKETIDE CYCLASE/DEHYDRASE AND LIPID TRANSPORT SUPERFAMILY PROTEIN"/>
    <property type="match status" value="1"/>
</dbReference>
<dbReference type="Pfam" id="PF03364">
    <property type="entry name" value="Polyketide_cyc"/>
    <property type="match status" value="1"/>
</dbReference>